<keyword evidence="1" id="KW-0472">Membrane</keyword>
<proteinExistence type="predicted"/>
<evidence type="ECO:0000256" key="1">
    <source>
        <dbReference type="SAM" id="Phobius"/>
    </source>
</evidence>
<protein>
    <submittedName>
        <fullName evidence="2">Uncharacterized protein</fullName>
    </submittedName>
</protein>
<keyword evidence="1" id="KW-1133">Transmembrane helix</keyword>
<evidence type="ECO:0000313" key="3">
    <source>
        <dbReference type="Proteomes" id="UP000199111"/>
    </source>
</evidence>
<dbReference type="Proteomes" id="UP000199111">
    <property type="component" value="Unassembled WGS sequence"/>
</dbReference>
<evidence type="ECO:0000313" key="2">
    <source>
        <dbReference type="EMBL" id="SFK23205.1"/>
    </source>
</evidence>
<reference evidence="3" key="1">
    <citation type="submission" date="2016-10" db="EMBL/GenBank/DDBJ databases">
        <authorList>
            <person name="Varghese N."/>
            <person name="Submissions S."/>
        </authorList>
    </citation>
    <scope>NUCLEOTIDE SEQUENCE [LARGE SCALE GENOMIC DNA]</scope>
    <source>
        <strain evidence="3">CGMCC 4.2126</strain>
    </source>
</reference>
<gene>
    <name evidence="2" type="ORF">SAMN05216275_12034</name>
</gene>
<dbReference type="RefSeq" id="WP_093889586.1">
    <property type="nucleotide sequence ID" value="NZ_FOQY01000020.1"/>
</dbReference>
<name>A0A1I3XUI7_9ACTN</name>
<sequence>MSLFEEHIDAIEIAAKTASWVCFIAIFALVFTGHVSTPLAVAVVIIWVSRITQYQIKETRARWDAEAAEEGELRREQQRANRERELRLQIQRLQRPDR</sequence>
<accession>A0A1I3XUI7</accession>
<organism evidence="2 3">
    <name type="scientific">Streptosporangium canum</name>
    <dbReference type="NCBI Taxonomy" id="324952"/>
    <lineage>
        <taxon>Bacteria</taxon>
        <taxon>Bacillati</taxon>
        <taxon>Actinomycetota</taxon>
        <taxon>Actinomycetes</taxon>
        <taxon>Streptosporangiales</taxon>
        <taxon>Streptosporangiaceae</taxon>
        <taxon>Streptosporangium</taxon>
    </lineage>
</organism>
<dbReference type="EMBL" id="FOQY01000020">
    <property type="protein sequence ID" value="SFK23205.1"/>
    <property type="molecule type" value="Genomic_DNA"/>
</dbReference>
<keyword evidence="3" id="KW-1185">Reference proteome</keyword>
<feature type="transmembrane region" description="Helical" evidence="1">
    <location>
        <begin position="20"/>
        <end position="48"/>
    </location>
</feature>
<dbReference type="GeneID" id="96300904"/>
<keyword evidence="1" id="KW-0812">Transmembrane</keyword>
<dbReference type="AlphaFoldDB" id="A0A1I3XUI7"/>